<name>B1I3W9_DESAP</name>
<dbReference type="Proteomes" id="UP000008544">
    <property type="component" value="Chromosome"/>
</dbReference>
<evidence type="ECO:0000256" key="2">
    <source>
        <dbReference type="ARBA" id="ARBA00022679"/>
    </source>
</evidence>
<reference evidence="10" key="1">
    <citation type="submission" date="2007-10" db="EMBL/GenBank/DDBJ databases">
        <title>Complete sequence of chromosome of Desulforudis audaxviator MP104C.</title>
        <authorList>
            <person name="Copeland A."/>
            <person name="Lucas S."/>
            <person name="Lapidus A."/>
            <person name="Barry K."/>
            <person name="Glavina del Rio T."/>
            <person name="Dalin E."/>
            <person name="Tice H."/>
            <person name="Bruce D."/>
            <person name="Pitluck S."/>
            <person name="Lowry S.R."/>
            <person name="Larimer F."/>
            <person name="Land M.L."/>
            <person name="Hauser L."/>
            <person name="Kyrpides N."/>
            <person name="Ivanova N.N."/>
            <person name="Richardson P."/>
        </authorList>
    </citation>
    <scope>NUCLEOTIDE SEQUENCE [LARGE SCALE GENOMIC DNA]</scope>
    <source>
        <strain evidence="10">MP104C</strain>
    </source>
</reference>
<dbReference type="InterPro" id="IPR003594">
    <property type="entry name" value="HATPase_dom"/>
</dbReference>
<gene>
    <name evidence="7" type="primary">spoIIAB</name>
    <name evidence="9" type="ordered locus">Daud_1225</name>
</gene>
<evidence type="ECO:0000256" key="5">
    <source>
        <dbReference type="ARBA" id="ARBA00022840"/>
    </source>
</evidence>
<keyword evidence="1 7" id="KW-0723">Serine/threonine-protein kinase</keyword>
<dbReference type="InterPro" id="IPR050267">
    <property type="entry name" value="Anti-sigma-factor_SerPK"/>
</dbReference>
<evidence type="ECO:0000256" key="3">
    <source>
        <dbReference type="ARBA" id="ARBA00022741"/>
    </source>
</evidence>
<dbReference type="EMBL" id="CP000860">
    <property type="protein sequence ID" value="ACA59736.1"/>
    <property type="molecule type" value="Genomic_DNA"/>
</dbReference>
<keyword evidence="4 7" id="KW-0418">Kinase</keyword>
<dbReference type="NCBIfam" id="TIGR01925">
    <property type="entry name" value="spIIAB"/>
    <property type="match status" value="1"/>
</dbReference>
<dbReference type="GO" id="GO:0030436">
    <property type="term" value="P:asexual sporulation"/>
    <property type="evidence" value="ECO:0007669"/>
    <property type="project" value="UniProtKB-UniRule"/>
</dbReference>
<dbReference type="GO" id="GO:0030435">
    <property type="term" value="P:sporulation resulting in formation of a cellular spore"/>
    <property type="evidence" value="ECO:0007669"/>
    <property type="project" value="UniProtKB-KW"/>
</dbReference>
<proteinExistence type="inferred from homology"/>
<reference evidence="9 10" key="2">
    <citation type="journal article" date="2008" name="Science">
        <title>Environmental genomics reveals a single-species ecosystem deep within Earth.</title>
        <authorList>
            <person name="Chivian D."/>
            <person name="Brodie E.L."/>
            <person name="Alm E.J."/>
            <person name="Culley D.E."/>
            <person name="Dehal P.S."/>
            <person name="Desantis T.Z."/>
            <person name="Gihring T.M."/>
            <person name="Lapidus A."/>
            <person name="Lin L.H."/>
            <person name="Lowry S.R."/>
            <person name="Moser D.P."/>
            <person name="Richardson P.M."/>
            <person name="Southam G."/>
            <person name="Wanger G."/>
            <person name="Pratt L.M."/>
            <person name="Andersen G.L."/>
            <person name="Hazen T.C."/>
            <person name="Brockman F.J."/>
            <person name="Arkin A.P."/>
            <person name="Onstott T.C."/>
        </authorList>
    </citation>
    <scope>NUCLEOTIDE SEQUENCE [LARGE SCALE GENOMIC DNA]</scope>
    <source>
        <strain evidence="9 10">MP104C</strain>
    </source>
</reference>
<keyword evidence="10" id="KW-1185">Reference proteome</keyword>
<dbReference type="AlphaFoldDB" id="B1I3W9"/>
<dbReference type="SUPFAM" id="SSF55874">
    <property type="entry name" value="ATPase domain of HSP90 chaperone/DNA topoisomerase II/histidine kinase"/>
    <property type="match status" value="1"/>
</dbReference>
<evidence type="ECO:0000256" key="7">
    <source>
        <dbReference type="HAMAP-Rule" id="MF_00637"/>
    </source>
</evidence>
<dbReference type="Pfam" id="PF13581">
    <property type="entry name" value="HATPase_c_2"/>
    <property type="match status" value="1"/>
</dbReference>
<keyword evidence="3 7" id="KW-0547">Nucleotide-binding</keyword>
<dbReference type="RefSeq" id="WP_012302322.1">
    <property type="nucleotide sequence ID" value="NC_010424.1"/>
</dbReference>
<keyword evidence="5 7" id="KW-0067">ATP-binding</keyword>
<protein>
    <recommendedName>
        <fullName evidence="7">Anti-sigma F factor</fullName>
        <ecNumber evidence="7">2.7.11.1</ecNumber>
    </recommendedName>
    <alternativeName>
        <fullName evidence="7">Stage II sporulation protein AB</fullName>
    </alternativeName>
</protein>
<accession>B1I3W9</accession>
<keyword evidence="2 7" id="KW-0808">Transferase</keyword>
<comment type="catalytic activity">
    <reaction evidence="7">
        <text>L-threonyl-[protein] + ATP = O-phospho-L-threonyl-[protein] + ADP + H(+)</text>
        <dbReference type="Rhea" id="RHEA:46608"/>
        <dbReference type="Rhea" id="RHEA-COMP:11060"/>
        <dbReference type="Rhea" id="RHEA-COMP:11605"/>
        <dbReference type="ChEBI" id="CHEBI:15378"/>
        <dbReference type="ChEBI" id="CHEBI:30013"/>
        <dbReference type="ChEBI" id="CHEBI:30616"/>
        <dbReference type="ChEBI" id="CHEBI:61977"/>
        <dbReference type="ChEBI" id="CHEBI:456216"/>
        <dbReference type="EC" id="2.7.11.1"/>
    </reaction>
</comment>
<evidence type="ECO:0000313" key="10">
    <source>
        <dbReference type="Proteomes" id="UP000008544"/>
    </source>
</evidence>
<dbReference type="GO" id="GO:0016989">
    <property type="term" value="F:sigma factor antagonist activity"/>
    <property type="evidence" value="ECO:0007669"/>
    <property type="project" value="InterPro"/>
</dbReference>
<keyword evidence="6 7" id="KW-0749">Sporulation</keyword>
<dbReference type="KEGG" id="dau:Daud_1225"/>
<dbReference type="OrthoDB" id="9768808at2"/>
<sequence length="148" mass="15887">MDYHNFLRVEFYSLPVNVGLARVTVAAFAAQLNYTVSELDDIKGAVSEAVSNAIIHGYEGAPDRLVKLIAVVRGNELEISVEDGGKGIENLEEALRPGYSSGVERLGLGFSFIRSFMDTLDVQTVPGRGTKVLMTKRAGPPGGHAHAN</sequence>
<evidence type="ECO:0000313" key="9">
    <source>
        <dbReference type="EMBL" id="ACA59736.1"/>
    </source>
</evidence>
<evidence type="ECO:0000256" key="1">
    <source>
        <dbReference type="ARBA" id="ARBA00022527"/>
    </source>
</evidence>
<dbReference type="Gene3D" id="3.30.565.10">
    <property type="entry name" value="Histidine kinase-like ATPase, C-terminal domain"/>
    <property type="match status" value="1"/>
</dbReference>
<dbReference type="GO" id="GO:0004674">
    <property type="term" value="F:protein serine/threonine kinase activity"/>
    <property type="evidence" value="ECO:0007669"/>
    <property type="project" value="UniProtKB-KW"/>
</dbReference>
<dbReference type="EC" id="2.7.11.1" evidence="7"/>
<evidence type="ECO:0000259" key="8">
    <source>
        <dbReference type="SMART" id="SM00387"/>
    </source>
</evidence>
<dbReference type="PANTHER" id="PTHR35526">
    <property type="entry name" value="ANTI-SIGMA-F FACTOR RSBW-RELATED"/>
    <property type="match status" value="1"/>
</dbReference>
<dbReference type="GO" id="GO:0106310">
    <property type="term" value="F:protein serine kinase activity"/>
    <property type="evidence" value="ECO:0007669"/>
    <property type="project" value="RHEA"/>
</dbReference>
<dbReference type="InterPro" id="IPR010194">
    <property type="entry name" value="Anti-sigma_F"/>
</dbReference>
<dbReference type="GO" id="GO:0042174">
    <property type="term" value="P:negative regulation of sporulation resulting in formation of a cellular spore"/>
    <property type="evidence" value="ECO:0007669"/>
    <property type="project" value="InterPro"/>
</dbReference>
<dbReference type="SMART" id="SM00387">
    <property type="entry name" value="HATPase_c"/>
    <property type="match status" value="1"/>
</dbReference>
<dbReference type="GO" id="GO:0005524">
    <property type="term" value="F:ATP binding"/>
    <property type="evidence" value="ECO:0007669"/>
    <property type="project" value="UniProtKB-KW"/>
</dbReference>
<dbReference type="STRING" id="477974.Daud_1225"/>
<comment type="function">
    <text evidence="7">Binds to sigma F and blocks its ability to form an RNA polymerase holoenzyme (E-sigma F). Phosphorylates SpoIIAA on a serine residue. This phosphorylation may enable SpoIIAA to act as an anti-anti-sigma factor that counteracts SpoIIAB and thus releases sigma F from inhibition.</text>
</comment>
<comment type="catalytic activity">
    <reaction evidence="7">
        <text>L-seryl-[protein] + ATP = O-phospho-L-seryl-[protein] + ADP + H(+)</text>
        <dbReference type="Rhea" id="RHEA:17989"/>
        <dbReference type="Rhea" id="RHEA-COMP:9863"/>
        <dbReference type="Rhea" id="RHEA-COMP:11604"/>
        <dbReference type="ChEBI" id="CHEBI:15378"/>
        <dbReference type="ChEBI" id="CHEBI:29999"/>
        <dbReference type="ChEBI" id="CHEBI:30616"/>
        <dbReference type="ChEBI" id="CHEBI:83421"/>
        <dbReference type="ChEBI" id="CHEBI:456216"/>
        <dbReference type="EC" id="2.7.11.1"/>
    </reaction>
</comment>
<evidence type="ECO:0000256" key="4">
    <source>
        <dbReference type="ARBA" id="ARBA00022777"/>
    </source>
</evidence>
<feature type="domain" description="Histidine kinase/HSP90-like ATPase" evidence="8">
    <location>
        <begin position="37"/>
        <end position="140"/>
    </location>
</feature>
<organism evidence="9 10">
    <name type="scientific">Desulforudis audaxviator (strain MP104C)</name>
    <dbReference type="NCBI Taxonomy" id="477974"/>
    <lineage>
        <taxon>Bacteria</taxon>
        <taxon>Bacillati</taxon>
        <taxon>Bacillota</taxon>
        <taxon>Clostridia</taxon>
        <taxon>Thermoanaerobacterales</taxon>
        <taxon>Candidatus Desulforudaceae</taxon>
        <taxon>Candidatus Desulforudis</taxon>
    </lineage>
</organism>
<dbReference type="eggNOG" id="COG2172">
    <property type="taxonomic scope" value="Bacteria"/>
</dbReference>
<dbReference type="PANTHER" id="PTHR35526:SF3">
    <property type="entry name" value="ANTI-SIGMA-F FACTOR RSBW"/>
    <property type="match status" value="1"/>
</dbReference>
<dbReference type="HOGENOM" id="CLU_090336_11_0_9"/>
<comment type="similarity">
    <text evidence="7">Belongs to the anti-sigma-factor family.</text>
</comment>
<dbReference type="InterPro" id="IPR036890">
    <property type="entry name" value="HATPase_C_sf"/>
</dbReference>
<evidence type="ECO:0000256" key="6">
    <source>
        <dbReference type="ARBA" id="ARBA00022969"/>
    </source>
</evidence>
<dbReference type="HAMAP" id="MF_00637">
    <property type="entry name" value="Anti_sigma_F"/>
    <property type="match status" value="1"/>
</dbReference>